<feature type="domain" description="AMP-binding enzyme C-terminal" evidence="2">
    <location>
        <begin position="415"/>
        <end position="489"/>
    </location>
</feature>
<dbReference type="GO" id="GO:0016877">
    <property type="term" value="F:ligase activity, forming carbon-sulfur bonds"/>
    <property type="evidence" value="ECO:0007669"/>
    <property type="project" value="UniProtKB-ARBA"/>
</dbReference>
<comment type="caution">
    <text evidence="3">The sequence shown here is derived from an EMBL/GenBank/DDBJ whole genome shotgun (WGS) entry which is preliminary data.</text>
</comment>
<dbReference type="EMBL" id="JJOA01000007">
    <property type="protein sequence ID" value="KEA60108.1"/>
    <property type="molecule type" value="Genomic_DNA"/>
</dbReference>
<dbReference type="Pfam" id="PF00501">
    <property type="entry name" value="AMP-binding"/>
    <property type="match status" value="1"/>
</dbReference>
<sequence>MSPIDFFFRAARHFGDRIAIEAPEGALSYTELTRRVNAAAAALQKLDPQPGSRVGICAGNTSSHVIALLAVLAAGKVWIPLNPRSAPAELNRIIAFTRPGIVMASAKYGATLALAEVPQCIALDEPFGDTAQTLAALVDAHDGMTAERIDRADHELQAVKFTGGSTGVPKGVMQPVRAWRATVLNLIDAYRFDETTRNLLAAPITHGAGTYLLPVLAKGGCHVILAEINAHTVLEALAKRGISNVFMPPTLFYMVMEFGAGSGATFPELRHLIYGGAPMPVEKIRAAQRFFGPVVEVTYGQTEAPQIVAFLNGRELADDRYVHSVGRASLLSDFAIMGANGELLGAGETGEIVVRGQMIMSGYLDMPEKTAETIVDGWLHTGDLGYLDERGYLFLRGRSRDVIITGGFNVYPVDVEEMLGRHPDVQEVAVFGIADDKWGEAVTAAVQLRRGASADEDALVAWAKTQLGSVKTPKRIHFLDSLPRNPVGKVDKILLKSAYDAHHAAGAA</sequence>
<dbReference type="Gene3D" id="3.40.50.12780">
    <property type="entry name" value="N-terminal domain of ligase-like"/>
    <property type="match status" value="1"/>
</dbReference>
<dbReference type="InterPro" id="IPR020845">
    <property type="entry name" value="AMP-binding_CS"/>
</dbReference>
<name>A0A071MHF7_9BURK</name>
<dbReference type="OrthoDB" id="9766486at2"/>
<dbReference type="AlphaFoldDB" id="A0A071MHF7"/>
<dbReference type="InterPro" id="IPR000873">
    <property type="entry name" value="AMP-dep_synth/lig_dom"/>
</dbReference>
<dbReference type="InterPro" id="IPR025110">
    <property type="entry name" value="AMP-bd_C"/>
</dbReference>
<feature type="domain" description="AMP-dependent synthetase/ligase" evidence="1">
    <location>
        <begin position="7"/>
        <end position="364"/>
    </location>
</feature>
<dbReference type="InterPro" id="IPR050237">
    <property type="entry name" value="ATP-dep_AMP-bd_enzyme"/>
</dbReference>
<reference evidence="3" key="1">
    <citation type="submission" date="2014-04" db="EMBL/GenBank/DDBJ databases">
        <title>In planta biocontrol of soil-borne Fusarium wilt of banana through a plant endophytic bacterium, Burkholderia cenocepacia 869T2.</title>
        <authorList>
            <person name="Ho Y.-N."/>
            <person name="Chiang H.-M."/>
            <person name="Chao C.-P."/>
            <person name="Su C.-C."/>
            <person name="Hsu H.-F."/>
            <person name="Guo C.-T."/>
            <person name="Hsieh J.-L."/>
            <person name="Huang C.-C."/>
        </authorList>
    </citation>
    <scope>NUCLEOTIDE SEQUENCE [LARGE SCALE GENOMIC DNA]</scope>
    <source>
        <strain evidence="3">869T2</strain>
    </source>
</reference>
<dbReference type="InterPro" id="IPR042099">
    <property type="entry name" value="ANL_N_sf"/>
</dbReference>
<evidence type="ECO:0000259" key="1">
    <source>
        <dbReference type="Pfam" id="PF00501"/>
    </source>
</evidence>
<keyword evidence="3" id="KW-0436">Ligase</keyword>
<accession>A0A071MHF7</accession>
<dbReference type="InterPro" id="IPR045851">
    <property type="entry name" value="AMP-bd_C_sf"/>
</dbReference>
<evidence type="ECO:0000259" key="2">
    <source>
        <dbReference type="Pfam" id="PF13193"/>
    </source>
</evidence>
<dbReference type="Gene3D" id="3.30.300.30">
    <property type="match status" value="1"/>
</dbReference>
<protein>
    <submittedName>
        <fullName evidence="3">Long-chain fatty acid--CoA ligase</fullName>
    </submittedName>
</protein>
<dbReference type="PANTHER" id="PTHR43767:SF7">
    <property type="entry name" value="MEDIUM_LONG-CHAIN-FATTY-ACID--COA LIGASE FADD8"/>
    <property type="match status" value="1"/>
</dbReference>
<gene>
    <name evidence="3" type="ORF">DT99_08465</name>
</gene>
<dbReference type="PANTHER" id="PTHR43767">
    <property type="entry name" value="LONG-CHAIN-FATTY-ACID--COA LIGASE"/>
    <property type="match status" value="1"/>
</dbReference>
<evidence type="ECO:0000313" key="3">
    <source>
        <dbReference type="EMBL" id="KEA60108.1"/>
    </source>
</evidence>
<dbReference type="SUPFAM" id="SSF56801">
    <property type="entry name" value="Acetyl-CoA synthetase-like"/>
    <property type="match status" value="1"/>
</dbReference>
<dbReference type="PROSITE" id="PS00455">
    <property type="entry name" value="AMP_BINDING"/>
    <property type="match status" value="1"/>
</dbReference>
<dbReference type="Pfam" id="PF13193">
    <property type="entry name" value="AMP-binding_C"/>
    <property type="match status" value="1"/>
</dbReference>
<proteinExistence type="predicted"/>
<organism evidence="3">
    <name type="scientific">Burkholderia cenocepacia</name>
    <dbReference type="NCBI Taxonomy" id="95486"/>
    <lineage>
        <taxon>Bacteria</taxon>
        <taxon>Pseudomonadati</taxon>
        <taxon>Pseudomonadota</taxon>
        <taxon>Betaproteobacteria</taxon>
        <taxon>Burkholderiales</taxon>
        <taxon>Burkholderiaceae</taxon>
        <taxon>Burkholderia</taxon>
        <taxon>Burkholderia cepacia complex</taxon>
    </lineage>
</organism>